<proteinExistence type="predicted"/>
<dbReference type="Proteomes" id="UP001058072">
    <property type="component" value="Chromosome"/>
</dbReference>
<name>A0A9Q9CI89_9FIRM</name>
<dbReference type="RefSeq" id="WP_212724332.1">
    <property type="nucleotide sequence ID" value="NZ_CP071250.1"/>
</dbReference>
<organism evidence="1 2">
    <name type="scientific">Turicibacter bilis</name>
    <dbReference type="NCBI Taxonomy" id="2735723"/>
    <lineage>
        <taxon>Bacteria</taxon>
        <taxon>Bacillati</taxon>
        <taxon>Bacillota</taxon>
        <taxon>Erysipelotrichia</taxon>
        <taxon>Erysipelotrichales</taxon>
        <taxon>Turicibacteraceae</taxon>
        <taxon>Turicibacter</taxon>
    </lineage>
</organism>
<dbReference type="AlphaFoldDB" id="A0A9Q9CI89"/>
<evidence type="ECO:0000313" key="1">
    <source>
        <dbReference type="EMBL" id="UUF09150.1"/>
    </source>
</evidence>
<accession>A0A9Q9CI89</accession>
<gene>
    <name evidence="1" type="ORF">J0J70_03930</name>
</gene>
<dbReference type="EMBL" id="CP071250">
    <property type="protein sequence ID" value="UUF09150.1"/>
    <property type="molecule type" value="Genomic_DNA"/>
</dbReference>
<reference evidence="1" key="1">
    <citation type="submission" date="2021-03" db="EMBL/GenBank/DDBJ databases">
        <title>Comparative Genomics and Metabolomics in the genus Turicibacter.</title>
        <authorList>
            <person name="Maki J."/>
            <person name="Looft T."/>
        </authorList>
    </citation>
    <scope>NUCLEOTIDE SEQUENCE</scope>
    <source>
        <strain evidence="1">ISU324</strain>
    </source>
</reference>
<sequence>MSYFNFIASDYEMPRVRNTDKHRMTVKEAVDRGLMTNEYDLPLDSEVLIYETEEQFDELMIHSSDFINDKVVRTHTKKSYLNDVHLGSCKCHYEALLCYLYENMKPGTTVELWKIWVSELEKPIVKTINLQDLTIQHLDTMLKHQNKTSALFIKN</sequence>
<protein>
    <submittedName>
        <fullName evidence="1">Uncharacterized protein</fullName>
    </submittedName>
</protein>
<evidence type="ECO:0000313" key="2">
    <source>
        <dbReference type="Proteomes" id="UP001058072"/>
    </source>
</evidence>